<dbReference type="EMBL" id="KV442035">
    <property type="protein sequence ID" value="OAQ30473.1"/>
    <property type="molecule type" value="Genomic_DNA"/>
</dbReference>
<feature type="compositionally biased region" description="Basic and acidic residues" evidence="1">
    <location>
        <begin position="27"/>
        <end position="37"/>
    </location>
</feature>
<dbReference type="OrthoDB" id="43460at2759"/>
<name>A0A197JZT9_9FUNG</name>
<organism evidence="2 3">
    <name type="scientific">Linnemannia elongata AG-77</name>
    <dbReference type="NCBI Taxonomy" id="1314771"/>
    <lineage>
        <taxon>Eukaryota</taxon>
        <taxon>Fungi</taxon>
        <taxon>Fungi incertae sedis</taxon>
        <taxon>Mucoromycota</taxon>
        <taxon>Mortierellomycotina</taxon>
        <taxon>Mortierellomycetes</taxon>
        <taxon>Mortierellales</taxon>
        <taxon>Mortierellaceae</taxon>
        <taxon>Linnemannia</taxon>
    </lineage>
</organism>
<evidence type="ECO:0000256" key="1">
    <source>
        <dbReference type="SAM" id="MobiDB-lite"/>
    </source>
</evidence>
<dbReference type="AlphaFoldDB" id="A0A197JZT9"/>
<dbReference type="Proteomes" id="UP000078512">
    <property type="component" value="Unassembled WGS sequence"/>
</dbReference>
<protein>
    <submittedName>
        <fullName evidence="2">Uncharacterized protein</fullName>
    </submittedName>
</protein>
<evidence type="ECO:0000313" key="3">
    <source>
        <dbReference type="Proteomes" id="UP000078512"/>
    </source>
</evidence>
<feature type="region of interest" description="Disordered" evidence="1">
    <location>
        <begin position="1"/>
        <end position="50"/>
    </location>
</feature>
<gene>
    <name evidence="2" type="ORF">K457DRAFT_125147</name>
</gene>
<feature type="compositionally biased region" description="Polar residues" evidence="1">
    <location>
        <begin position="1"/>
        <end position="16"/>
    </location>
</feature>
<reference evidence="2 3" key="1">
    <citation type="submission" date="2016-05" db="EMBL/GenBank/DDBJ databases">
        <title>Genome sequencing reveals origins of a unique bacterial endosymbiosis in the earliest lineages of terrestrial Fungi.</title>
        <authorList>
            <consortium name="DOE Joint Genome Institute"/>
            <person name="Uehling J."/>
            <person name="Gryganskyi A."/>
            <person name="Hameed K."/>
            <person name="Tschaplinski T."/>
            <person name="Misztal P."/>
            <person name="Wu S."/>
            <person name="Desiro A."/>
            <person name="Vande Pol N."/>
            <person name="Du Z.-Y."/>
            <person name="Zienkiewicz A."/>
            <person name="Zienkiewicz K."/>
            <person name="Morin E."/>
            <person name="Tisserant E."/>
            <person name="Splivallo R."/>
            <person name="Hainaut M."/>
            <person name="Henrissat B."/>
            <person name="Ohm R."/>
            <person name="Kuo A."/>
            <person name="Yan J."/>
            <person name="Lipzen A."/>
            <person name="Nolan M."/>
            <person name="Labutti K."/>
            <person name="Barry K."/>
            <person name="Goldstein A."/>
            <person name="Labbe J."/>
            <person name="Schadt C."/>
            <person name="Tuskan G."/>
            <person name="Grigoriev I."/>
            <person name="Martin F."/>
            <person name="Vilgalys R."/>
            <person name="Bonito G."/>
        </authorList>
    </citation>
    <scope>NUCLEOTIDE SEQUENCE [LARGE SCALE GENOMIC DNA]</scope>
    <source>
        <strain evidence="2 3">AG-77</strain>
    </source>
</reference>
<evidence type="ECO:0000313" key="2">
    <source>
        <dbReference type="EMBL" id="OAQ30473.1"/>
    </source>
</evidence>
<keyword evidence="3" id="KW-1185">Reference proteome</keyword>
<accession>A0A197JZT9</accession>
<sequence length="120" mass="12870">MANKPNAATISGSNAQLADDDATLMRQLEEELKHTSMDDDDGVSSSSSSASIASAKVQANMLSAKEQELADQGMLDGVQIFFENQFVEAQRIFATQDQVNPVYALGSGALAFMKDDKMSM</sequence>
<proteinExistence type="predicted"/>